<organism evidence="8 9">
    <name type="scientific">Sulfobacillus harzensis</name>
    <dbReference type="NCBI Taxonomy" id="2729629"/>
    <lineage>
        <taxon>Bacteria</taxon>
        <taxon>Bacillati</taxon>
        <taxon>Bacillota</taxon>
        <taxon>Clostridia</taxon>
        <taxon>Eubacteriales</taxon>
        <taxon>Clostridiales Family XVII. Incertae Sedis</taxon>
        <taxon>Sulfobacillus</taxon>
    </lineage>
</organism>
<evidence type="ECO:0000256" key="4">
    <source>
        <dbReference type="ARBA" id="ARBA00023136"/>
    </source>
</evidence>
<dbReference type="InterPro" id="IPR003770">
    <property type="entry name" value="MLTG-like"/>
</dbReference>
<dbReference type="EMBL" id="JABBVZ010000024">
    <property type="protein sequence ID" value="NMP22480.1"/>
    <property type="molecule type" value="Genomic_DNA"/>
</dbReference>
<dbReference type="EC" id="4.2.2.29" evidence="7"/>
<keyword evidence="2 7" id="KW-0812">Transmembrane</keyword>
<evidence type="ECO:0000256" key="7">
    <source>
        <dbReference type="HAMAP-Rule" id="MF_02065"/>
    </source>
</evidence>
<dbReference type="Gene3D" id="3.30.1490.480">
    <property type="entry name" value="Endolytic murein transglycosylase"/>
    <property type="match status" value="1"/>
</dbReference>
<evidence type="ECO:0000256" key="2">
    <source>
        <dbReference type="ARBA" id="ARBA00022692"/>
    </source>
</evidence>
<comment type="catalytic activity">
    <reaction evidence="7">
        <text>a peptidoglycan chain = a peptidoglycan chain with N-acetyl-1,6-anhydromuramyl-[peptide] at the reducing end + a peptidoglycan chain with N-acetylglucosamine at the non-reducing end.</text>
        <dbReference type="EC" id="4.2.2.29"/>
    </reaction>
</comment>
<evidence type="ECO:0000256" key="6">
    <source>
        <dbReference type="ARBA" id="ARBA00023316"/>
    </source>
</evidence>
<keyword evidence="3 7" id="KW-1133">Transmembrane helix</keyword>
<dbReference type="GO" id="GO:0005886">
    <property type="term" value="C:plasma membrane"/>
    <property type="evidence" value="ECO:0007669"/>
    <property type="project" value="UniProtKB-SubCell"/>
</dbReference>
<dbReference type="GO" id="GO:0071555">
    <property type="term" value="P:cell wall organization"/>
    <property type="evidence" value="ECO:0007669"/>
    <property type="project" value="UniProtKB-KW"/>
</dbReference>
<dbReference type="PANTHER" id="PTHR30518:SF2">
    <property type="entry name" value="ENDOLYTIC MUREIN TRANSGLYCOSYLASE"/>
    <property type="match status" value="1"/>
</dbReference>
<protein>
    <recommendedName>
        <fullName evidence="7">Endolytic murein transglycosylase</fullName>
        <ecNumber evidence="7">4.2.2.29</ecNumber>
    </recommendedName>
    <alternativeName>
        <fullName evidence="7">Peptidoglycan lytic transglycosylase</fullName>
    </alternativeName>
    <alternativeName>
        <fullName evidence="7">Peptidoglycan polymerization terminase</fullName>
    </alternativeName>
</protein>
<dbReference type="AlphaFoldDB" id="A0A7Y0L3E5"/>
<feature type="transmembrane region" description="Helical" evidence="7">
    <location>
        <begin position="16"/>
        <end position="35"/>
    </location>
</feature>
<dbReference type="PANTHER" id="PTHR30518">
    <property type="entry name" value="ENDOLYTIC MUREIN TRANSGLYCOSYLASE"/>
    <property type="match status" value="1"/>
</dbReference>
<dbReference type="CDD" id="cd08010">
    <property type="entry name" value="MltG_like"/>
    <property type="match status" value="1"/>
</dbReference>
<comment type="function">
    <text evidence="7">Functions as a peptidoglycan terminase that cleaves nascent peptidoglycan strands endolytically to terminate their elongation.</text>
</comment>
<evidence type="ECO:0000256" key="5">
    <source>
        <dbReference type="ARBA" id="ARBA00023239"/>
    </source>
</evidence>
<sequence>MIEPYMGRQRRRRPTWGLWAGAALVAAFFVALWVVSQFKPKDPGSRAVRYVTVAPGSTADEVALTLQRAGVIKSVWPFEILSRWDKSSTRLTAGVYRLSPSMPLSTILDKITRGETAVVRVAIPEGATVQEIVARLVRAHIGHLNQYQALERHPLPGMPAPAKGVRDPLEGYLFPATYSFPYGTTPREALTTMWRTFQHRVEKGLYAHSHSKLTLAQWVTLASIVQAEDSSGTQATDVAAVFYNRLAAGMRFQSDATVRYAIGHPVAGGLTLNDLTVASPYNTYQHAGLPPGPIDNPGLAILKASLRPARVSYLYFLSLRNGQILFATTYQQHLANIAKANATHGQ</sequence>
<reference evidence="8 9" key="1">
    <citation type="submission" date="2020-04" db="EMBL/GenBank/DDBJ databases">
        <authorList>
            <person name="Zhang R."/>
            <person name="Schippers A."/>
        </authorList>
    </citation>
    <scope>NUCLEOTIDE SEQUENCE [LARGE SCALE GENOMIC DNA]</scope>
    <source>
        <strain evidence="8 9">DSM 109850</strain>
    </source>
</reference>
<keyword evidence="4 7" id="KW-0472">Membrane</keyword>
<comment type="caution">
    <text evidence="8">The sequence shown here is derived from an EMBL/GenBank/DDBJ whole genome shotgun (WGS) entry which is preliminary data.</text>
</comment>
<name>A0A7Y0L3E5_9FIRM</name>
<dbReference type="RefSeq" id="WP_169098840.1">
    <property type="nucleotide sequence ID" value="NZ_JABBVZ010000024.1"/>
</dbReference>
<evidence type="ECO:0000313" key="9">
    <source>
        <dbReference type="Proteomes" id="UP000533476"/>
    </source>
</evidence>
<keyword evidence="9" id="KW-1185">Reference proteome</keyword>
<dbReference type="GO" id="GO:0008932">
    <property type="term" value="F:lytic endotransglycosylase activity"/>
    <property type="evidence" value="ECO:0007669"/>
    <property type="project" value="UniProtKB-UniRule"/>
</dbReference>
<comment type="similarity">
    <text evidence="7">Belongs to the transglycosylase MltG family.</text>
</comment>
<keyword evidence="6 7" id="KW-0961">Cell wall biogenesis/degradation</keyword>
<feature type="site" description="Important for catalytic activity" evidence="7">
    <location>
        <position position="228"/>
    </location>
</feature>
<accession>A0A7Y0L3E5</accession>
<dbReference type="HAMAP" id="MF_02065">
    <property type="entry name" value="MltG"/>
    <property type="match status" value="1"/>
</dbReference>
<dbReference type="NCBIfam" id="TIGR00247">
    <property type="entry name" value="endolytic transglycosylase MltG"/>
    <property type="match status" value="1"/>
</dbReference>
<dbReference type="Proteomes" id="UP000533476">
    <property type="component" value="Unassembled WGS sequence"/>
</dbReference>
<comment type="subcellular location">
    <subcellularLocation>
        <location evidence="7">Cell membrane</location>
        <topology evidence="7">Single-pass membrane protein</topology>
    </subcellularLocation>
</comment>
<dbReference type="GO" id="GO:0009252">
    <property type="term" value="P:peptidoglycan biosynthetic process"/>
    <property type="evidence" value="ECO:0007669"/>
    <property type="project" value="UniProtKB-UniRule"/>
</dbReference>
<evidence type="ECO:0000256" key="1">
    <source>
        <dbReference type="ARBA" id="ARBA00022475"/>
    </source>
</evidence>
<dbReference type="Pfam" id="PF02618">
    <property type="entry name" value="YceG"/>
    <property type="match status" value="1"/>
</dbReference>
<evidence type="ECO:0000313" key="8">
    <source>
        <dbReference type="EMBL" id="NMP22480.1"/>
    </source>
</evidence>
<evidence type="ECO:0000256" key="3">
    <source>
        <dbReference type="ARBA" id="ARBA00022989"/>
    </source>
</evidence>
<keyword evidence="1 7" id="KW-1003">Cell membrane</keyword>
<proteinExistence type="inferred from homology"/>
<gene>
    <name evidence="7 8" type="primary">mltG</name>
    <name evidence="8" type="ORF">HIJ39_08955</name>
</gene>
<keyword evidence="5 7" id="KW-0456">Lyase</keyword>